<proteinExistence type="predicted"/>
<keyword evidence="2" id="KW-1185">Reference proteome</keyword>
<reference evidence="1" key="2">
    <citation type="submission" date="2021-09" db="EMBL/GenBank/DDBJ databases">
        <authorList>
            <person name="Jia N."/>
            <person name="Wang J."/>
            <person name="Shi W."/>
            <person name="Du L."/>
            <person name="Sun Y."/>
            <person name="Zhan W."/>
            <person name="Jiang J."/>
            <person name="Wang Q."/>
            <person name="Zhang B."/>
            <person name="Ji P."/>
            <person name="Sakyi L.B."/>
            <person name="Cui X."/>
            <person name="Yuan T."/>
            <person name="Jiang B."/>
            <person name="Yang W."/>
            <person name="Lam T.T.-Y."/>
            <person name="Chang Q."/>
            <person name="Ding S."/>
            <person name="Wang X."/>
            <person name="Zhu J."/>
            <person name="Ruan X."/>
            <person name="Zhao L."/>
            <person name="Wei J."/>
            <person name="Que T."/>
            <person name="Du C."/>
            <person name="Cheng J."/>
            <person name="Dai P."/>
            <person name="Han X."/>
            <person name="Huang E."/>
            <person name="Gao Y."/>
            <person name="Liu J."/>
            <person name="Shao H."/>
            <person name="Ye R."/>
            <person name="Li L."/>
            <person name="Wei W."/>
            <person name="Wang X."/>
            <person name="Wang C."/>
            <person name="Huo Q."/>
            <person name="Li W."/>
            <person name="Guo W."/>
            <person name="Chen H."/>
            <person name="Chen S."/>
            <person name="Zhou L."/>
            <person name="Zhou L."/>
            <person name="Ni X."/>
            <person name="Tian J."/>
            <person name="Zhou Y."/>
            <person name="Sheng Y."/>
            <person name="Liu T."/>
            <person name="Pan Y."/>
            <person name="Xia L."/>
            <person name="Li J."/>
            <person name="Zhao F."/>
            <person name="Cao W."/>
        </authorList>
    </citation>
    <scope>NUCLEOTIDE SEQUENCE</scope>
    <source>
        <strain evidence="1">Rsan-2018</strain>
        <tissue evidence="1">Larvae</tissue>
    </source>
</reference>
<dbReference type="AlphaFoldDB" id="A0A9D4Q4H3"/>
<dbReference type="Proteomes" id="UP000821837">
    <property type="component" value="Chromosome 3"/>
</dbReference>
<protein>
    <submittedName>
        <fullName evidence="1">Uncharacterized protein</fullName>
    </submittedName>
</protein>
<sequence length="68" mass="7435">MHYLSECPATSSLADTLARSDSGRPVTVDDLPTILATKRNRAILIRIEGLVDRLLPDYASPQPDADQN</sequence>
<reference evidence="1" key="1">
    <citation type="journal article" date="2020" name="Cell">
        <title>Large-Scale Comparative Analyses of Tick Genomes Elucidate Their Genetic Diversity and Vector Capacities.</title>
        <authorList>
            <consortium name="Tick Genome and Microbiome Consortium (TIGMIC)"/>
            <person name="Jia N."/>
            <person name="Wang J."/>
            <person name="Shi W."/>
            <person name="Du L."/>
            <person name="Sun Y."/>
            <person name="Zhan W."/>
            <person name="Jiang J.F."/>
            <person name="Wang Q."/>
            <person name="Zhang B."/>
            <person name="Ji P."/>
            <person name="Bell-Sakyi L."/>
            <person name="Cui X.M."/>
            <person name="Yuan T.T."/>
            <person name="Jiang B.G."/>
            <person name="Yang W.F."/>
            <person name="Lam T.T."/>
            <person name="Chang Q.C."/>
            <person name="Ding S.J."/>
            <person name="Wang X.J."/>
            <person name="Zhu J.G."/>
            <person name="Ruan X.D."/>
            <person name="Zhao L."/>
            <person name="Wei J.T."/>
            <person name="Ye R.Z."/>
            <person name="Que T.C."/>
            <person name="Du C.H."/>
            <person name="Zhou Y.H."/>
            <person name="Cheng J.X."/>
            <person name="Dai P.F."/>
            <person name="Guo W.B."/>
            <person name="Han X.H."/>
            <person name="Huang E.J."/>
            <person name="Li L.F."/>
            <person name="Wei W."/>
            <person name="Gao Y.C."/>
            <person name="Liu J.Z."/>
            <person name="Shao H.Z."/>
            <person name="Wang X."/>
            <person name="Wang C.C."/>
            <person name="Yang T.C."/>
            <person name="Huo Q.B."/>
            <person name="Li W."/>
            <person name="Chen H.Y."/>
            <person name="Chen S.E."/>
            <person name="Zhou L.G."/>
            <person name="Ni X.B."/>
            <person name="Tian J.H."/>
            <person name="Sheng Y."/>
            <person name="Liu T."/>
            <person name="Pan Y.S."/>
            <person name="Xia L.Y."/>
            <person name="Li J."/>
            <person name="Zhao F."/>
            <person name="Cao W.C."/>
        </authorList>
    </citation>
    <scope>NUCLEOTIDE SEQUENCE</scope>
    <source>
        <strain evidence="1">Rsan-2018</strain>
    </source>
</reference>
<organism evidence="1 2">
    <name type="scientific">Rhipicephalus sanguineus</name>
    <name type="common">Brown dog tick</name>
    <name type="synonym">Ixodes sanguineus</name>
    <dbReference type="NCBI Taxonomy" id="34632"/>
    <lineage>
        <taxon>Eukaryota</taxon>
        <taxon>Metazoa</taxon>
        <taxon>Ecdysozoa</taxon>
        <taxon>Arthropoda</taxon>
        <taxon>Chelicerata</taxon>
        <taxon>Arachnida</taxon>
        <taxon>Acari</taxon>
        <taxon>Parasitiformes</taxon>
        <taxon>Ixodida</taxon>
        <taxon>Ixodoidea</taxon>
        <taxon>Ixodidae</taxon>
        <taxon>Rhipicephalinae</taxon>
        <taxon>Rhipicephalus</taxon>
        <taxon>Rhipicephalus</taxon>
    </lineage>
</organism>
<evidence type="ECO:0000313" key="2">
    <source>
        <dbReference type="Proteomes" id="UP000821837"/>
    </source>
</evidence>
<comment type="caution">
    <text evidence="1">The sequence shown here is derived from an EMBL/GenBank/DDBJ whole genome shotgun (WGS) entry which is preliminary data.</text>
</comment>
<name>A0A9D4Q4H3_RHISA</name>
<gene>
    <name evidence="1" type="ORF">HPB52_023768</name>
</gene>
<accession>A0A9D4Q4H3</accession>
<dbReference type="EMBL" id="JABSTV010001249">
    <property type="protein sequence ID" value="KAH7963895.1"/>
    <property type="molecule type" value="Genomic_DNA"/>
</dbReference>
<evidence type="ECO:0000313" key="1">
    <source>
        <dbReference type="EMBL" id="KAH7963895.1"/>
    </source>
</evidence>